<evidence type="ECO:0000313" key="2">
    <source>
        <dbReference type="EMBL" id="DAE30475.1"/>
    </source>
</evidence>
<evidence type="ECO:0000256" key="1">
    <source>
        <dbReference type="SAM" id="Phobius"/>
    </source>
</evidence>
<accession>A0A8S5RH35</accession>
<proteinExistence type="predicted"/>
<keyword evidence="1" id="KW-0812">Transmembrane</keyword>
<protein>
    <submittedName>
        <fullName evidence="2">Uncharacterized protein</fullName>
    </submittedName>
</protein>
<feature type="transmembrane region" description="Helical" evidence="1">
    <location>
        <begin position="12"/>
        <end position="33"/>
    </location>
</feature>
<sequence length="39" mass="4502">MGRSQNLHHHFVMGSPSSTLFLTYIFVKIGFFFTQPISQ</sequence>
<dbReference type="EMBL" id="BK059104">
    <property type="protein sequence ID" value="DAE30475.1"/>
    <property type="molecule type" value="Genomic_DNA"/>
</dbReference>
<name>A0A8S5RH35_9VIRU</name>
<reference evidence="2" key="1">
    <citation type="journal article" date="2021" name="Proc. Natl. Acad. Sci. U.S.A.">
        <title>A Catalog of Tens of Thousands of Viruses from Human Metagenomes Reveals Hidden Associations with Chronic Diseases.</title>
        <authorList>
            <person name="Tisza M.J."/>
            <person name="Buck C.B."/>
        </authorList>
    </citation>
    <scope>NUCLEOTIDE SEQUENCE</scope>
    <source>
        <strain evidence="2">Ctiha2</strain>
    </source>
</reference>
<keyword evidence="1" id="KW-0472">Membrane</keyword>
<keyword evidence="1" id="KW-1133">Transmembrane helix</keyword>
<organism evidence="2">
    <name type="scientific">virus sp. ctiha2</name>
    <dbReference type="NCBI Taxonomy" id="2827299"/>
    <lineage>
        <taxon>Viruses</taxon>
    </lineage>
</organism>